<accession>A0ABD0JKS5</accession>
<dbReference type="PRINTS" id="PR00624">
    <property type="entry name" value="HISTONEH5"/>
</dbReference>
<dbReference type="SMART" id="SM00526">
    <property type="entry name" value="H15"/>
    <property type="match status" value="1"/>
</dbReference>
<proteinExistence type="inferred from homology"/>
<dbReference type="FunFam" id="1.10.10.10:FF:000140">
    <property type="entry name" value="Histone H1.0"/>
    <property type="match status" value="1"/>
</dbReference>
<keyword evidence="4 6" id="KW-0238">DNA-binding</keyword>
<dbReference type="InterPro" id="IPR005819">
    <property type="entry name" value="H1/H5"/>
</dbReference>
<dbReference type="InterPro" id="IPR036390">
    <property type="entry name" value="WH_DNA-bd_sf"/>
</dbReference>
<comment type="caution">
    <text evidence="9">The sequence shown here is derived from an EMBL/GenBank/DDBJ whole genome shotgun (WGS) entry which is preliminary data.</text>
</comment>
<dbReference type="Proteomes" id="UP001519460">
    <property type="component" value="Unassembled WGS sequence"/>
</dbReference>
<dbReference type="PROSITE" id="PS51504">
    <property type="entry name" value="H15"/>
    <property type="match status" value="1"/>
</dbReference>
<name>A0ABD0JKS5_9CAEN</name>
<dbReference type="GO" id="GO:0005634">
    <property type="term" value="C:nucleus"/>
    <property type="evidence" value="ECO:0007669"/>
    <property type="project" value="UniProtKB-SubCell"/>
</dbReference>
<dbReference type="SUPFAM" id="SSF46785">
    <property type="entry name" value="Winged helix' DNA-binding domain"/>
    <property type="match status" value="1"/>
</dbReference>
<dbReference type="GO" id="GO:0005694">
    <property type="term" value="C:chromosome"/>
    <property type="evidence" value="ECO:0007669"/>
    <property type="project" value="UniProtKB-SubCell"/>
</dbReference>
<evidence type="ECO:0000259" key="8">
    <source>
        <dbReference type="PROSITE" id="PS51504"/>
    </source>
</evidence>
<feature type="compositionally biased region" description="Low complexity" evidence="7">
    <location>
        <begin position="132"/>
        <end position="145"/>
    </location>
</feature>
<dbReference type="CDD" id="cd00073">
    <property type="entry name" value="H15"/>
    <property type="match status" value="1"/>
</dbReference>
<evidence type="ECO:0000256" key="3">
    <source>
        <dbReference type="ARBA" id="ARBA00022454"/>
    </source>
</evidence>
<keyword evidence="3 6" id="KW-0158">Chromosome</keyword>
<dbReference type="Pfam" id="PF00538">
    <property type="entry name" value="Linker_histone"/>
    <property type="match status" value="1"/>
</dbReference>
<dbReference type="PANTHER" id="PTHR11467">
    <property type="entry name" value="HISTONE H1"/>
    <property type="match status" value="1"/>
</dbReference>
<dbReference type="PANTHER" id="PTHR11467:SF36">
    <property type="entry name" value="HISTONE 24-RELATED"/>
    <property type="match status" value="1"/>
</dbReference>
<dbReference type="AlphaFoldDB" id="A0ABD0JKS5"/>
<evidence type="ECO:0000313" key="10">
    <source>
        <dbReference type="Proteomes" id="UP001519460"/>
    </source>
</evidence>
<evidence type="ECO:0000256" key="7">
    <source>
        <dbReference type="SAM" id="MobiDB-lite"/>
    </source>
</evidence>
<organism evidence="9 10">
    <name type="scientific">Batillaria attramentaria</name>
    <dbReference type="NCBI Taxonomy" id="370345"/>
    <lineage>
        <taxon>Eukaryota</taxon>
        <taxon>Metazoa</taxon>
        <taxon>Spiralia</taxon>
        <taxon>Lophotrochozoa</taxon>
        <taxon>Mollusca</taxon>
        <taxon>Gastropoda</taxon>
        <taxon>Caenogastropoda</taxon>
        <taxon>Sorbeoconcha</taxon>
        <taxon>Cerithioidea</taxon>
        <taxon>Batillariidae</taxon>
        <taxon>Batillaria</taxon>
    </lineage>
</organism>
<dbReference type="InterPro" id="IPR005818">
    <property type="entry name" value="Histone_H1/H5_H15"/>
</dbReference>
<reference evidence="9 10" key="1">
    <citation type="journal article" date="2023" name="Sci. Data">
        <title>Genome assembly of the Korean intertidal mud-creeper Batillaria attramentaria.</title>
        <authorList>
            <person name="Patra A.K."/>
            <person name="Ho P.T."/>
            <person name="Jun S."/>
            <person name="Lee S.J."/>
            <person name="Kim Y."/>
            <person name="Won Y.J."/>
        </authorList>
    </citation>
    <scope>NUCLEOTIDE SEQUENCE [LARGE SCALE GENOMIC DNA]</scope>
    <source>
        <strain evidence="9">Wonlab-2016</strain>
    </source>
</reference>
<dbReference type="Gene3D" id="1.10.10.10">
    <property type="entry name" value="Winged helix-like DNA-binding domain superfamily/Winged helix DNA-binding domain"/>
    <property type="match status" value="1"/>
</dbReference>
<sequence length="145" mass="16038">MAEYQGNFQIAFLKFLLDRVRAKSTVSTPVFPPTTAARKKKIEHPKYIVMIVAAIQSLKERSGFSRQAILKYIMANYKLGKDMAKVKYHLNKTLVSAVKAGTLQQSRGTGACGSFRIPKKAAAKVKPKKQATKPVATAKKTLAKR</sequence>
<feature type="region of interest" description="Disordered" evidence="7">
    <location>
        <begin position="123"/>
        <end position="145"/>
    </location>
</feature>
<dbReference type="GO" id="GO:0003677">
    <property type="term" value="F:DNA binding"/>
    <property type="evidence" value="ECO:0007669"/>
    <property type="project" value="UniProtKB-KW"/>
</dbReference>
<dbReference type="EMBL" id="JACVVK020000408">
    <property type="protein sequence ID" value="KAK7475383.1"/>
    <property type="molecule type" value="Genomic_DNA"/>
</dbReference>
<keyword evidence="5 6" id="KW-0539">Nucleus</keyword>
<protein>
    <recommendedName>
        <fullName evidence="8">H15 domain-containing protein</fullName>
    </recommendedName>
</protein>
<gene>
    <name evidence="9" type="ORF">BaRGS_00033401</name>
</gene>
<evidence type="ECO:0000256" key="2">
    <source>
        <dbReference type="ARBA" id="ARBA00004286"/>
    </source>
</evidence>
<comment type="similarity">
    <text evidence="6">Belongs to the histone H1/H5 family.</text>
</comment>
<comment type="subcellular location">
    <subcellularLocation>
        <location evidence="2">Chromosome</location>
    </subcellularLocation>
    <subcellularLocation>
        <location evidence="1 6">Nucleus</location>
    </subcellularLocation>
</comment>
<evidence type="ECO:0000256" key="1">
    <source>
        <dbReference type="ARBA" id="ARBA00004123"/>
    </source>
</evidence>
<evidence type="ECO:0000256" key="6">
    <source>
        <dbReference type="RuleBase" id="RU003894"/>
    </source>
</evidence>
<evidence type="ECO:0000256" key="5">
    <source>
        <dbReference type="ARBA" id="ARBA00023242"/>
    </source>
</evidence>
<evidence type="ECO:0000256" key="4">
    <source>
        <dbReference type="ARBA" id="ARBA00023125"/>
    </source>
</evidence>
<keyword evidence="10" id="KW-1185">Reference proteome</keyword>
<evidence type="ECO:0000313" key="9">
    <source>
        <dbReference type="EMBL" id="KAK7475383.1"/>
    </source>
</evidence>
<dbReference type="InterPro" id="IPR036388">
    <property type="entry name" value="WH-like_DNA-bd_sf"/>
</dbReference>
<feature type="domain" description="H15" evidence="8">
    <location>
        <begin position="43"/>
        <end position="119"/>
    </location>
</feature>